<dbReference type="Proteomes" id="UP000199572">
    <property type="component" value="Unassembled WGS sequence"/>
</dbReference>
<dbReference type="PANTHER" id="PTHR11452">
    <property type="entry name" value="ALPHA-GALACTOSIDASE/ALPHA-N-ACETYLGALACTOSAMINIDASE"/>
    <property type="match status" value="1"/>
</dbReference>
<dbReference type="Gene3D" id="3.20.20.70">
    <property type="entry name" value="Aldolase class I"/>
    <property type="match status" value="1"/>
</dbReference>
<dbReference type="InterPro" id="IPR013780">
    <property type="entry name" value="Glyco_hydro_b"/>
</dbReference>
<evidence type="ECO:0000256" key="3">
    <source>
        <dbReference type="ARBA" id="ARBA00023295"/>
    </source>
</evidence>
<reference evidence="4 5" key="1">
    <citation type="submission" date="2016-10" db="EMBL/GenBank/DDBJ databases">
        <authorList>
            <person name="de Groot N.N."/>
        </authorList>
    </citation>
    <scope>NUCLEOTIDE SEQUENCE [LARGE SCALE GENOMIC DNA]</scope>
    <source>
        <strain evidence="4 5">DSM 18610</strain>
    </source>
</reference>
<dbReference type="Gene3D" id="2.60.40.1180">
    <property type="entry name" value="Golgi alpha-mannosidase II"/>
    <property type="match status" value="1"/>
</dbReference>
<dbReference type="InterPro" id="IPR017853">
    <property type="entry name" value="GH"/>
</dbReference>
<proteinExistence type="inferred from homology"/>
<dbReference type="GO" id="GO:0005975">
    <property type="term" value="P:carbohydrate metabolic process"/>
    <property type="evidence" value="ECO:0007669"/>
    <property type="project" value="InterPro"/>
</dbReference>
<sequence>MMKYLSTSSILMVVLVLFLSVKTTAQEISFGKNGIIKIDRGQGNISAWLNGQEIASNITSSLEIDGKTVKSSQYTSRSYSNQAYSDALGKGRKHVIKLSGVGLPNLQQVIYTYPGHNYFVMQLVVTGENLKTNHIIPIHASLKAGLENPDLTTLIAPFDNDTFISYEAKSWAQTDQSISAELGVLYSNATRNGLVMGSLQQADWKTGIKTQKQNANAEMSAICGYTAYELTRDRLAHGFLSGNTIASAKVLFGYFPDWRLGMEEFAKAVKANQTRVVFKWNKPTPIGWNSWGVMQEKISQEKAMKVVDFFADSLKNFRNDGVCFVDLDSYWDNLVQHEDYSKLKAFADYCKSKGLKPGIYWAPFTDWGFAAGGDRKANGVDYNFSEMWTKIGKGYHDFDGARALDPTHPGTLQRIKYMIGKFKACGFEMIKIDFLGHAAVESDHFYNAKIQTGMQAYRFGMDFLLQELDNKMLVYAAISPSLATAPYVHVRRIACDAFKSINDTKYTLNSVTNGWWQTHLYDYVDGDHVVLGTESYETNVSRMLSAIVTGTFICGDDFSQHGPWTERAKKLFQNQEVLAVLKDGKAFQPVEGALQKEASNLFIKHFGNKKYLAIFNYNKTAQEIPIHFERLNIAGSFVEAKELISGTPYHIQNHTTIKLQPEQAILLQVSSSH</sequence>
<dbReference type="RefSeq" id="WP_090884639.1">
    <property type="nucleotide sequence ID" value="NZ_FOGG01000013.1"/>
</dbReference>
<gene>
    <name evidence="4" type="ORF">SAMN04488023_11356</name>
</gene>
<dbReference type="SUPFAM" id="SSF51445">
    <property type="entry name" value="(Trans)glycosidases"/>
    <property type="match status" value="1"/>
</dbReference>
<keyword evidence="5" id="KW-1185">Reference proteome</keyword>
<evidence type="ECO:0000256" key="1">
    <source>
        <dbReference type="ARBA" id="ARBA00009743"/>
    </source>
</evidence>
<evidence type="ECO:0000256" key="2">
    <source>
        <dbReference type="ARBA" id="ARBA00022801"/>
    </source>
</evidence>
<protein>
    <submittedName>
        <fullName evidence="4">Alpha-galactosidase</fullName>
    </submittedName>
</protein>
<accession>A0A1H9QYW7</accession>
<evidence type="ECO:0000313" key="5">
    <source>
        <dbReference type="Proteomes" id="UP000199572"/>
    </source>
</evidence>
<comment type="similarity">
    <text evidence="1">Belongs to the glycosyl hydrolase 27 family.</text>
</comment>
<dbReference type="SUPFAM" id="SSF51011">
    <property type="entry name" value="Glycosyl hydrolase domain"/>
    <property type="match status" value="1"/>
</dbReference>
<name>A0A1H9QYW7_9SPHI</name>
<dbReference type="GO" id="GO:0004553">
    <property type="term" value="F:hydrolase activity, hydrolyzing O-glycosyl compounds"/>
    <property type="evidence" value="ECO:0007669"/>
    <property type="project" value="InterPro"/>
</dbReference>
<organism evidence="4 5">
    <name type="scientific">Pedobacter rhizosphaerae</name>
    <dbReference type="NCBI Taxonomy" id="390241"/>
    <lineage>
        <taxon>Bacteria</taxon>
        <taxon>Pseudomonadati</taxon>
        <taxon>Bacteroidota</taxon>
        <taxon>Sphingobacteriia</taxon>
        <taxon>Sphingobacteriales</taxon>
        <taxon>Sphingobacteriaceae</taxon>
        <taxon>Pedobacter</taxon>
    </lineage>
</organism>
<dbReference type="STRING" id="390241.SAMN04488023_11356"/>
<keyword evidence="3" id="KW-0326">Glycosidase</keyword>
<dbReference type="InterPro" id="IPR013785">
    <property type="entry name" value="Aldolase_TIM"/>
</dbReference>
<evidence type="ECO:0000313" key="4">
    <source>
        <dbReference type="EMBL" id="SER65791.1"/>
    </source>
</evidence>
<dbReference type="InterPro" id="IPR002241">
    <property type="entry name" value="Glyco_hydro_27"/>
</dbReference>
<dbReference type="PANTHER" id="PTHR11452:SF75">
    <property type="entry name" value="ALPHA-GALACTOSIDASE MEL1"/>
    <property type="match status" value="1"/>
</dbReference>
<dbReference type="OrthoDB" id="1031955at2"/>
<keyword evidence="2" id="KW-0378">Hydrolase</keyword>
<dbReference type="AlphaFoldDB" id="A0A1H9QYW7"/>
<dbReference type="EMBL" id="FOGG01000013">
    <property type="protein sequence ID" value="SER65791.1"/>
    <property type="molecule type" value="Genomic_DNA"/>
</dbReference>